<dbReference type="AlphaFoldDB" id="H0EP53"/>
<comment type="caution">
    <text evidence="2">The sequence shown here is derived from an EMBL/GenBank/DDBJ whole genome shotgun (WGS) entry which is preliminary data.</text>
</comment>
<dbReference type="Pfam" id="PF26640">
    <property type="entry name" value="DUF8212"/>
    <property type="match status" value="1"/>
</dbReference>
<sequence length="256" mass="29551">MRPGRKISSCNIDILSSLSITWKRLREVSGLHEVGLSKNYWHHRIVAQKFSWAARRKTTREEDKSYSLMGLLSINMPILYGEGQRAFMRFQEEVLRTSADESIFAWAPEWYQQYAITSLLAPSIAHFDTCGNIITKKLPTEFNRREPYAMTNKGLRMEHRILYPDWVHAHRVLSSTLSRNVLNVVSMTTIKPDQILVKPFEELVAVADIVELNSLENESYVMGLVEISSPEKVPKRAQDRKSRRLVNGDIVTWTSK</sequence>
<dbReference type="EMBL" id="AGUE01000108">
    <property type="protein sequence ID" value="EHK99742.1"/>
    <property type="molecule type" value="Genomic_DNA"/>
</dbReference>
<evidence type="ECO:0000313" key="2">
    <source>
        <dbReference type="EMBL" id="EHK99742.1"/>
    </source>
</evidence>
<name>H0EP53_GLAL7</name>
<dbReference type="PANTHER" id="PTHR10622:SF10">
    <property type="entry name" value="HET DOMAIN-CONTAINING PROTEIN"/>
    <property type="match status" value="1"/>
</dbReference>
<dbReference type="Proteomes" id="UP000005446">
    <property type="component" value="Unassembled WGS sequence"/>
</dbReference>
<dbReference type="InParanoid" id="H0EP53"/>
<proteinExistence type="predicted"/>
<accession>H0EP53</accession>
<dbReference type="OrthoDB" id="3562304at2759"/>
<feature type="domain" description="DUF8212" evidence="1">
    <location>
        <begin position="85"/>
        <end position="115"/>
    </location>
</feature>
<dbReference type="InterPro" id="IPR058525">
    <property type="entry name" value="DUF8212"/>
</dbReference>
<keyword evidence="3" id="KW-1185">Reference proteome</keyword>
<protein>
    <submittedName>
        <fullName evidence="2">Putative Vegetative incompatibility protein HET-E-1</fullName>
    </submittedName>
</protein>
<dbReference type="PANTHER" id="PTHR10622">
    <property type="entry name" value="HET DOMAIN-CONTAINING PROTEIN"/>
    <property type="match status" value="1"/>
</dbReference>
<dbReference type="HOGENOM" id="CLU_1086064_0_0_1"/>
<evidence type="ECO:0000313" key="3">
    <source>
        <dbReference type="Proteomes" id="UP000005446"/>
    </source>
</evidence>
<gene>
    <name evidence="2" type="ORF">M7I_4423</name>
</gene>
<organism evidence="2 3">
    <name type="scientific">Glarea lozoyensis (strain ATCC 74030 / MF5533)</name>
    <dbReference type="NCBI Taxonomy" id="1104152"/>
    <lineage>
        <taxon>Eukaryota</taxon>
        <taxon>Fungi</taxon>
        <taxon>Dikarya</taxon>
        <taxon>Ascomycota</taxon>
        <taxon>Pezizomycotina</taxon>
        <taxon>Leotiomycetes</taxon>
        <taxon>Helotiales</taxon>
        <taxon>Helotiaceae</taxon>
        <taxon>Glarea</taxon>
    </lineage>
</organism>
<evidence type="ECO:0000259" key="1">
    <source>
        <dbReference type="Pfam" id="PF26640"/>
    </source>
</evidence>
<reference evidence="2 3" key="1">
    <citation type="journal article" date="2012" name="Eukaryot. Cell">
        <title>Genome sequence of the fungus Glarea lozoyensis: the first genome sequence of a species from the Helotiaceae family.</title>
        <authorList>
            <person name="Youssar L."/>
            <person name="Gruening B.A."/>
            <person name="Erxleben A."/>
            <person name="Guenther S."/>
            <person name="Huettel W."/>
        </authorList>
    </citation>
    <scope>NUCLEOTIDE SEQUENCE [LARGE SCALE GENOMIC DNA]</scope>
    <source>
        <strain evidence="3">ATCC 74030 / MF5533</strain>
    </source>
</reference>